<dbReference type="InterPro" id="IPR025378">
    <property type="entry name" value="DUF4368"/>
</dbReference>
<accession>A0AA48IGP2</accession>
<reference evidence="2" key="1">
    <citation type="journal article" date="2023" name="ISME J.">
        <title>Emergence of putative energy parasites within Clostridia revealed by genome analysis of a novel endosymbiotic clade.</title>
        <authorList>
            <person name="Takahashi K."/>
            <person name="Kuwahara H."/>
            <person name="Horikawa Y."/>
            <person name="Izawa K."/>
            <person name="Kato D."/>
            <person name="Inagaki T."/>
            <person name="Yuki M."/>
            <person name="Ohkuma M."/>
            <person name="Hongoh Y."/>
        </authorList>
    </citation>
    <scope>NUCLEOTIDE SEQUENCE</scope>
    <source>
        <strain evidence="2">CfP3-15</strain>
    </source>
</reference>
<proteinExistence type="predicted"/>
<sequence length="197" mass="23815">MGTGSRILNIIEFSKKYKDEFTKIITNENYKQTELKQRMNQEKLREFIKRDQNFDSICEKFYEDKVMGILSEQRFLKHSAKFEDEQLELRKKIKHLKEIVVQEKANEMNSNNFLKLTKKYENMTKLNFEILHEFIDKIIVHHREIINETRYQKIEVYYRFIGKIETPDAEKFDTLTTKEIFGKQGGYFGNENAKKDF</sequence>
<dbReference type="Pfam" id="PF14287">
    <property type="entry name" value="DUF4368"/>
    <property type="match status" value="1"/>
</dbReference>
<evidence type="ECO:0000259" key="1">
    <source>
        <dbReference type="Pfam" id="PF14287"/>
    </source>
</evidence>
<dbReference type="AlphaFoldDB" id="A0AA48IGP2"/>
<dbReference type="Proteomes" id="UP001337580">
    <property type="component" value="Chromosome"/>
</dbReference>
<feature type="domain" description="DUF4368" evidence="1">
    <location>
        <begin position="104"/>
        <end position="165"/>
    </location>
</feature>
<gene>
    <name evidence="2" type="ORF">CfP315_0136</name>
</gene>
<evidence type="ECO:0000313" key="2">
    <source>
        <dbReference type="EMBL" id="BED91630.1"/>
    </source>
</evidence>
<dbReference type="EMBL" id="AP027924">
    <property type="protein sequence ID" value="BED91630.1"/>
    <property type="molecule type" value="Genomic_DNA"/>
</dbReference>
<organism evidence="2">
    <name type="scientific">Candidatus Improbicoccus pseudotrichonymphae</name>
    <dbReference type="NCBI Taxonomy" id="3033792"/>
    <lineage>
        <taxon>Bacteria</taxon>
        <taxon>Bacillati</taxon>
        <taxon>Bacillota</taxon>
        <taxon>Clostridia</taxon>
        <taxon>Candidatus Improbicoccus</taxon>
    </lineage>
</organism>
<dbReference type="KEGG" id="ips:CfP315_0136"/>
<name>A0AA48IGP2_9FIRM</name>
<protein>
    <submittedName>
        <fullName evidence="2">DUF4368 domain-containing protei</fullName>
    </submittedName>
</protein>